<keyword evidence="3 5" id="KW-0663">Pyridoxal phosphate</keyword>
<dbReference type="GO" id="GO:0019148">
    <property type="term" value="F:D-cysteine desulfhydrase activity"/>
    <property type="evidence" value="ECO:0007669"/>
    <property type="project" value="TreeGrafter"/>
</dbReference>
<dbReference type="Proteomes" id="UP000462931">
    <property type="component" value="Unassembled WGS sequence"/>
</dbReference>
<dbReference type="EMBL" id="WKJI01000001">
    <property type="protein sequence ID" value="MRX45954.1"/>
    <property type="molecule type" value="Genomic_DNA"/>
</dbReference>
<dbReference type="InterPro" id="IPR027278">
    <property type="entry name" value="ACCD_DCysDesulf"/>
</dbReference>
<dbReference type="Gene3D" id="3.40.50.1100">
    <property type="match status" value="2"/>
</dbReference>
<dbReference type="SUPFAM" id="SSF53686">
    <property type="entry name" value="Tryptophan synthase beta subunit-like PLP-dependent enzymes"/>
    <property type="match status" value="1"/>
</dbReference>
<dbReference type="Pfam" id="PF00291">
    <property type="entry name" value="PALP"/>
    <property type="match status" value="1"/>
</dbReference>
<dbReference type="AlphaFoldDB" id="A0A7K0FIZ8"/>
<evidence type="ECO:0000259" key="6">
    <source>
        <dbReference type="Pfam" id="PF00291"/>
    </source>
</evidence>
<name>A0A7K0FIZ8_9SPHI</name>
<gene>
    <name evidence="7" type="ORF">GJJ64_02010</name>
</gene>
<feature type="domain" description="Tryptophan synthase beta chain-like PALP" evidence="6">
    <location>
        <begin position="20"/>
        <end position="283"/>
    </location>
</feature>
<feature type="modified residue" description="N6-(pyridoxal phosphate)lysine" evidence="5">
    <location>
        <position position="42"/>
    </location>
</feature>
<evidence type="ECO:0000256" key="2">
    <source>
        <dbReference type="ARBA" id="ARBA00008639"/>
    </source>
</evidence>
<keyword evidence="8" id="KW-1185">Reference proteome</keyword>
<evidence type="ECO:0000313" key="7">
    <source>
        <dbReference type="EMBL" id="MRX45954.1"/>
    </source>
</evidence>
<comment type="cofactor">
    <cofactor evidence="1">
        <name>pyridoxal 5'-phosphate</name>
        <dbReference type="ChEBI" id="CHEBI:597326"/>
    </cofactor>
</comment>
<reference evidence="7 8" key="1">
    <citation type="submission" date="2019-11" db="EMBL/GenBank/DDBJ databases">
        <authorList>
            <person name="Cheng Q."/>
            <person name="Yang Z."/>
        </authorList>
    </citation>
    <scope>NUCLEOTIDE SEQUENCE [LARGE SCALE GENOMIC DNA]</scope>
    <source>
        <strain evidence="7 8">HX-22-1</strain>
    </source>
</reference>
<proteinExistence type="inferred from homology"/>
<sequence>MMLNLQFYSPEEEVFYPVFEQKNIRLFVKRDDLIHPFISGNKWRKLKYNLLKASANQQNHLVTFGGAYSNHLLATAAAGSKFGFKTTAFVRGEEVNNSLLSLCKIHGMHLIFTSRDAYKNKKQLFDEHFSHNPKAYFIDEGGAGKEAELGCREIITELKQNYDYIFCAAGTGTTSAGIINAIDLNKLDSIFVMVPVLKGGIFLKNDIEPLLINNSNYLLLDQYHFGGYAKTTPELIQFIKDFTSKTGILLDPVYTGKAMFAIQDLAQQDFFKANSKILMIHTGGIFGILGMLDKF</sequence>
<evidence type="ECO:0000256" key="1">
    <source>
        <dbReference type="ARBA" id="ARBA00001933"/>
    </source>
</evidence>
<evidence type="ECO:0000256" key="3">
    <source>
        <dbReference type="ARBA" id="ARBA00022898"/>
    </source>
</evidence>
<comment type="caution">
    <text evidence="7">The sequence shown here is derived from an EMBL/GenBank/DDBJ whole genome shotgun (WGS) entry which is preliminary data.</text>
</comment>
<organism evidence="7 8">
    <name type="scientific">Pedobacter puniceum</name>
    <dbReference type="NCBI Taxonomy" id="2666136"/>
    <lineage>
        <taxon>Bacteria</taxon>
        <taxon>Pseudomonadati</taxon>
        <taxon>Bacteroidota</taxon>
        <taxon>Sphingobacteriia</taxon>
        <taxon>Sphingobacteriales</taxon>
        <taxon>Sphingobacteriaceae</taxon>
        <taxon>Pedobacter</taxon>
    </lineage>
</organism>
<dbReference type="PANTHER" id="PTHR43780">
    <property type="entry name" value="1-AMINOCYCLOPROPANE-1-CARBOXYLATE DEAMINASE-RELATED"/>
    <property type="match status" value="1"/>
</dbReference>
<evidence type="ECO:0000256" key="5">
    <source>
        <dbReference type="PIRSR" id="PIRSR006278-2"/>
    </source>
</evidence>
<evidence type="ECO:0000313" key="8">
    <source>
        <dbReference type="Proteomes" id="UP000462931"/>
    </source>
</evidence>
<dbReference type="PANTHER" id="PTHR43780:SF2">
    <property type="entry name" value="1-AMINOCYCLOPROPANE-1-CARBOXYLATE DEAMINASE-RELATED"/>
    <property type="match status" value="1"/>
</dbReference>
<protein>
    <submittedName>
        <fullName evidence="7">Pyridoxal-phosphate dependent enzyme</fullName>
    </submittedName>
</protein>
<feature type="active site" description="Nucleophile" evidence="4">
    <location>
        <position position="69"/>
    </location>
</feature>
<accession>A0A7K0FIZ8</accession>
<comment type="similarity">
    <text evidence="2">Belongs to the ACC deaminase/D-cysteine desulfhydrase family.</text>
</comment>
<dbReference type="RefSeq" id="WP_154286094.1">
    <property type="nucleotide sequence ID" value="NZ_WKJI01000001.1"/>
</dbReference>
<evidence type="ECO:0000256" key="4">
    <source>
        <dbReference type="PIRSR" id="PIRSR006278-1"/>
    </source>
</evidence>
<dbReference type="InterPro" id="IPR036052">
    <property type="entry name" value="TrpB-like_PALP_sf"/>
</dbReference>
<dbReference type="InterPro" id="IPR001926">
    <property type="entry name" value="TrpB-like_PALP"/>
</dbReference>
<dbReference type="PIRSF" id="PIRSF006278">
    <property type="entry name" value="ACCD_DCysDesulf"/>
    <property type="match status" value="1"/>
</dbReference>